<evidence type="ECO:0000313" key="2">
    <source>
        <dbReference type="EMBL" id="AJR10658.1"/>
    </source>
</evidence>
<dbReference type="KEGG" id="cmx:DNC_02960"/>
<feature type="signal peptide" evidence="1">
    <location>
        <begin position="1"/>
        <end position="20"/>
    </location>
</feature>
<evidence type="ECO:0000256" key="1">
    <source>
        <dbReference type="SAM" id="SignalP"/>
    </source>
</evidence>
<dbReference type="STRING" id="83560.NC80_02940"/>
<proteinExistence type="predicted"/>
<keyword evidence="1" id="KW-0732">Signal</keyword>
<protein>
    <recommendedName>
        <fullName evidence="4">Lipoprotein</fullName>
    </recommendedName>
</protein>
<dbReference type="GeneID" id="1245944"/>
<dbReference type="RefSeq" id="WP_010230906.1">
    <property type="nucleotide sequence ID" value="NZ_CP007217.1"/>
</dbReference>
<organism evidence="2 3">
    <name type="scientific">Chlamydia muridarum</name>
    <dbReference type="NCBI Taxonomy" id="83560"/>
    <lineage>
        <taxon>Bacteria</taxon>
        <taxon>Pseudomonadati</taxon>
        <taxon>Chlamydiota</taxon>
        <taxon>Chlamydiia</taxon>
        <taxon>Chlamydiales</taxon>
        <taxon>Chlamydiaceae</taxon>
        <taxon>Chlamydia/Chlamydophila group</taxon>
        <taxon>Chlamydia</taxon>
    </lineage>
</organism>
<dbReference type="KEGG" id="cmm:NC80_02940"/>
<dbReference type="AlphaFoldDB" id="A0A069ZPS5"/>
<sequence>MKRVILCSLLLASFPSVAKASSDKKSLSRAAQLREKRKELLHVSGKPSPRYALRKRALEAKKNKPSVSWVTYSNSTYSFLIPNTWQCIDDKTQLPEKLDVLFIGNGAGGLTPTINSSHEIIHKTEEAYIQEILEYHRANEMTLESSIFTHIQAPSGKFTIIKTEKNTSWGRVFCLQGVSVIDHTAYILTSTSTIEDYPNVSLSLLKAASSFKLSEKEEAARGDAILEKALQDLQNGK</sequence>
<dbReference type="KEGG" id="cmg:NC81_02955"/>
<evidence type="ECO:0008006" key="4">
    <source>
        <dbReference type="Google" id="ProtNLM"/>
    </source>
</evidence>
<name>A0A069ZPS5_CHLMR</name>
<reference evidence="2 3" key="1">
    <citation type="submission" date="2014-02" db="EMBL/GenBank/DDBJ databases">
        <authorList>
            <person name="Chen C."/>
            <person name="Conrad T.A."/>
            <person name="Zhou Z."/>
            <person name="Lai Z."/>
            <person name="Zhong G."/>
        </authorList>
    </citation>
    <scope>NUCLEOTIDE SEQUENCE [LARGE SCALE GENOMIC DNA]</scope>
    <source>
        <strain evidence="2 3">Nigg3-28</strain>
    </source>
</reference>
<dbReference type="PATRIC" id="fig|83560.10.peg.599"/>
<dbReference type="EMBL" id="CP007217">
    <property type="protein sequence ID" value="AJR10658.1"/>
    <property type="molecule type" value="Genomic_DNA"/>
</dbReference>
<gene>
    <name evidence="2" type="ORF">BD36_03130</name>
</gene>
<dbReference type="Proteomes" id="UP000260363">
    <property type="component" value="Chromosome"/>
</dbReference>
<feature type="chain" id="PRO_5007372692" description="Lipoprotein" evidence="1">
    <location>
        <begin position="21"/>
        <end position="237"/>
    </location>
</feature>
<evidence type="ECO:0000313" key="3">
    <source>
        <dbReference type="Proteomes" id="UP000260363"/>
    </source>
</evidence>
<accession>A0A069ZPS5</accession>
<dbReference type="OMA" id="IRIPSNW"/>